<gene>
    <name evidence="1" type="ORF">ABGB03_01495</name>
</gene>
<dbReference type="RefSeq" id="WP_347924245.1">
    <property type="nucleotide sequence ID" value="NZ_CP157199.1"/>
</dbReference>
<dbReference type="EMBL" id="CP157199">
    <property type="protein sequence ID" value="XBG61593.1"/>
    <property type="molecule type" value="Genomic_DNA"/>
</dbReference>
<reference evidence="1" key="1">
    <citation type="submission" date="2024-05" db="EMBL/GenBank/DDBJ databases">
        <title>Pontimicrobium maritimus sp. nov., isolated form sea water.</title>
        <authorList>
            <person name="Muhammad N."/>
            <person name="Vuong T.Q."/>
            <person name="Han H.L."/>
            <person name="Kim S.-G."/>
        </authorList>
    </citation>
    <scope>NUCLEOTIDE SEQUENCE</scope>
    <source>
        <strain evidence="1">SW4</strain>
    </source>
</reference>
<organism evidence="1">
    <name type="scientific">Pontimicrobium sp. SW4</name>
    <dbReference type="NCBI Taxonomy" id="3153519"/>
    <lineage>
        <taxon>Bacteria</taxon>
        <taxon>Pseudomonadati</taxon>
        <taxon>Bacteroidota</taxon>
        <taxon>Flavobacteriia</taxon>
        <taxon>Flavobacteriales</taxon>
        <taxon>Flavobacteriaceae</taxon>
        <taxon>Pontimicrobium</taxon>
    </lineage>
</organism>
<dbReference type="InterPro" id="IPR001646">
    <property type="entry name" value="5peptide_repeat"/>
</dbReference>
<evidence type="ECO:0000313" key="1">
    <source>
        <dbReference type="EMBL" id="XBG61593.1"/>
    </source>
</evidence>
<dbReference type="AlphaFoldDB" id="A0AAU7BU01"/>
<dbReference type="Gene3D" id="2.160.20.80">
    <property type="entry name" value="E3 ubiquitin-protein ligase SopA"/>
    <property type="match status" value="1"/>
</dbReference>
<dbReference type="SUPFAM" id="SSF141571">
    <property type="entry name" value="Pentapeptide repeat-like"/>
    <property type="match status" value="1"/>
</dbReference>
<name>A0AAU7BU01_9FLAO</name>
<dbReference type="Pfam" id="PF00805">
    <property type="entry name" value="Pentapeptide"/>
    <property type="match status" value="1"/>
</dbReference>
<protein>
    <submittedName>
        <fullName evidence="1">Pentapeptide repeat-containing protein</fullName>
    </submittedName>
</protein>
<accession>A0AAU7BU01</accession>
<sequence length="223" mass="25977">MNQEIINLLNDLKENPSTEKVDHIILLEKVYSKYSNGIKELEPIAHFYLNGFDDLPALKEKHLWNESKFYEIRKDFVNTHSELIQLIDSTISDMKCNESDYHQLTKVEFLEQLRSGKTIFEEIDLENMDLRNENLSGITFQNCFISADFRNSNLRGAKFIKSNIKTSDFRNADLTNGLMENVSFESTKFKGAKTNSFIFNDNYCHSVEGIGQTEFNDWVIEME</sequence>
<proteinExistence type="predicted"/>